<keyword evidence="3" id="KW-1185">Reference proteome</keyword>
<keyword evidence="1" id="KW-0472">Membrane</keyword>
<proteinExistence type="predicted"/>
<comment type="caution">
    <text evidence="2">The sequence shown here is derived from an EMBL/GenBank/DDBJ whole genome shotgun (WGS) entry which is preliminary data.</text>
</comment>
<feature type="transmembrane region" description="Helical" evidence="1">
    <location>
        <begin position="21"/>
        <end position="37"/>
    </location>
</feature>
<gene>
    <name evidence="2" type="ORF">CEXT_90761</name>
</gene>
<sequence>MYKENVFRARQWSFCNGRRHFVVVVGFIIIFYDLFHMDENGDERTLFPGNLGSEERMREDEPPFVPIISRAAAMRVEAPKRTITFRALL</sequence>
<dbReference type="Proteomes" id="UP001054945">
    <property type="component" value="Unassembled WGS sequence"/>
</dbReference>
<evidence type="ECO:0000256" key="1">
    <source>
        <dbReference type="SAM" id="Phobius"/>
    </source>
</evidence>
<reference evidence="2 3" key="1">
    <citation type="submission" date="2021-06" db="EMBL/GenBank/DDBJ databases">
        <title>Caerostris extrusa draft genome.</title>
        <authorList>
            <person name="Kono N."/>
            <person name="Arakawa K."/>
        </authorList>
    </citation>
    <scope>NUCLEOTIDE SEQUENCE [LARGE SCALE GENOMIC DNA]</scope>
</reference>
<dbReference type="EMBL" id="BPLR01004143">
    <property type="protein sequence ID" value="GIX92646.1"/>
    <property type="molecule type" value="Genomic_DNA"/>
</dbReference>
<evidence type="ECO:0000313" key="3">
    <source>
        <dbReference type="Proteomes" id="UP001054945"/>
    </source>
</evidence>
<keyword evidence="1" id="KW-0812">Transmembrane</keyword>
<organism evidence="2 3">
    <name type="scientific">Caerostris extrusa</name>
    <name type="common">Bark spider</name>
    <name type="synonym">Caerostris bankana</name>
    <dbReference type="NCBI Taxonomy" id="172846"/>
    <lineage>
        <taxon>Eukaryota</taxon>
        <taxon>Metazoa</taxon>
        <taxon>Ecdysozoa</taxon>
        <taxon>Arthropoda</taxon>
        <taxon>Chelicerata</taxon>
        <taxon>Arachnida</taxon>
        <taxon>Araneae</taxon>
        <taxon>Araneomorphae</taxon>
        <taxon>Entelegynae</taxon>
        <taxon>Araneoidea</taxon>
        <taxon>Araneidae</taxon>
        <taxon>Caerostris</taxon>
    </lineage>
</organism>
<protein>
    <submittedName>
        <fullName evidence="2">Uncharacterized protein</fullName>
    </submittedName>
</protein>
<name>A0AAV4P901_CAEEX</name>
<accession>A0AAV4P901</accession>
<dbReference type="AlphaFoldDB" id="A0AAV4P901"/>
<evidence type="ECO:0000313" key="2">
    <source>
        <dbReference type="EMBL" id="GIX92646.1"/>
    </source>
</evidence>
<keyword evidence="1" id="KW-1133">Transmembrane helix</keyword>